<gene>
    <name evidence="2" type="ORF">DM02DRAFT_604447</name>
</gene>
<name>A0A2V1D7G0_9PLEO</name>
<dbReference type="InterPro" id="IPR000999">
    <property type="entry name" value="RNase_III_dom"/>
</dbReference>
<dbReference type="Proteomes" id="UP000244855">
    <property type="component" value="Unassembled WGS sequence"/>
</dbReference>
<reference evidence="2 3" key="1">
    <citation type="journal article" date="2018" name="Sci. Rep.">
        <title>Comparative genomics provides insights into the lifestyle and reveals functional heterogeneity of dark septate endophytic fungi.</title>
        <authorList>
            <person name="Knapp D.G."/>
            <person name="Nemeth J.B."/>
            <person name="Barry K."/>
            <person name="Hainaut M."/>
            <person name="Henrissat B."/>
            <person name="Johnson J."/>
            <person name="Kuo A."/>
            <person name="Lim J.H.P."/>
            <person name="Lipzen A."/>
            <person name="Nolan M."/>
            <person name="Ohm R.A."/>
            <person name="Tamas L."/>
            <person name="Grigoriev I.V."/>
            <person name="Spatafora J.W."/>
            <person name="Nagy L.G."/>
            <person name="Kovacs G.M."/>
        </authorList>
    </citation>
    <scope>NUCLEOTIDE SEQUENCE [LARGE SCALE GENOMIC DNA]</scope>
    <source>
        <strain evidence="2 3">DSE2036</strain>
    </source>
</reference>
<feature type="domain" description="RNase III" evidence="1">
    <location>
        <begin position="79"/>
        <end position="127"/>
    </location>
</feature>
<dbReference type="InterPro" id="IPR036389">
    <property type="entry name" value="RNase_III_sf"/>
</dbReference>
<evidence type="ECO:0000259" key="1">
    <source>
        <dbReference type="PROSITE" id="PS50142"/>
    </source>
</evidence>
<keyword evidence="3" id="KW-1185">Reference proteome</keyword>
<dbReference type="GO" id="GO:0006396">
    <property type="term" value="P:RNA processing"/>
    <property type="evidence" value="ECO:0007669"/>
    <property type="project" value="InterPro"/>
</dbReference>
<sequence>MAYYKSLESQLQYSFHDVHLLEEAFTAAGAVKSRPDVYGDVSGNKRLACCFTAERLGGMVSQWGEHRSVGHNMVQDVGTNEKLKDIAKEWRLTKWLKENPCQAGQEARTTLASTVEAIIGAVWLDCDRDLLEVQRLIKRLQE</sequence>
<proteinExistence type="predicted"/>
<dbReference type="SUPFAM" id="SSF69065">
    <property type="entry name" value="RNase III domain-like"/>
    <property type="match status" value="1"/>
</dbReference>
<dbReference type="STRING" id="97972.A0A2V1D7G0"/>
<dbReference type="CDD" id="cd00593">
    <property type="entry name" value="RIBOc"/>
    <property type="match status" value="1"/>
</dbReference>
<dbReference type="GO" id="GO:0004525">
    <property type="term" value="F:ribonuclease III activity"/>
    <property type="evidence" value="ECO:0007669"/>
    <property type="project" value="InterPro"/>
</dbReference>
<organism evidence="2 3">
    <name type="scientific">Periconia macrospinosa</name>
    <dbReference type="NCBI Taxonomy" id="97972"/>
    <lineage>
        <taxon>Eukaryota</taxon>
        <taxon>Fungi</taxon>
        <taxon>Dikarya</taxon>
        <taxon>Ascomycota</taxon>
        <taxon>Pezizomycotina</taxon>
        <taxon>Dothideomycetes</taxon>
        <taxon>Pleosporomycetidae</taxon>
        <taxon>Pleosporales</taxon>
        <taxon>Massarineae</taxon>
        <taxon>Periconiaceae</taxon>
        <taxon>Periconia</taxon>
    </lineage>
</organism>
<accession>A0A2V1D7G0</accession>
<dbReference type="PROSITE" id="PS50142">
    <property type="entry name" value="RNASE_3_2"/>
    <property type="match status" value="1"/>
</dbReference>
<evidence type="ECO:0000313" key="2">
    <source>
        <dbReference type="EMBL" id="PVH93089.1"/>
    </source>
</evidence>
<protein>
    <recommendedName>
        <fullName evidence="1">RNase III domain-containing protein</fullName>
    </recommendedName>
</protein>
<dbReference type="Gene3D" id="1.10.1520.10">
    <property type="entry name" value="Ribonuclease III domain"/>
    <property type="match status" value="1"/>
</dbReference>
<evidence type="ECO:0000313" key="3">
    <source>
        <dbReference type="Proteomes" id="UP000244855"/>
    </source>
</evidence>
<dbReference type="EMBL" id="KZ805617">
    <property type="protein sequence ID" value="PVH93089.1"/>
    <property type="molecule type" value="Genomic_DNA"/>
</dbReference>
<dbReference type="AlphaFoldDB" id="A0A2V1D7G0"/>
<dbReference type="OrthoDB" id="67027at2759"/>